<accession>A0A267F9C3</accession>
<evidence type="ECO:0000313" key="4">
    <source>
        <dbReference type="Proteomes" id="UP000215902"/>
    </source>
</evidence>
<keyword evidence="4" id="KW-1185">Reference proteome</keyword>
<evidence type="ECO:0000256" key="1">
    <source>
        <dbReference type="SAM" id="Coils"/>
    </source>
</evidence>
<feature type="coiled-coil region" evidence="1">
    <location>
        <begin position="145"/>
        <end position="214"/>
    </location>
</feature>
<dbReference type="STRING" id="282301.A0A267F9C3"/>
<evidence type="ECO:0000256" key="2">
    <source>
        <dbReference type="SAM" id="MobiDB-lite"/>
    </source>
</evidence>
<organism evidence="3 4">
    <name type="scientific">Macrostomum lignano</name>
    <dbReference type="NCBI Taxonomy" id="282301"/>
    <lineage>
        <taxon>Eukaryota</taxon>
        <taxon>Metazoa</taxon>
        <taxon>Spiralia</taxon>
        <taxon>Lophotrochozoa</taxon>
        <taxon>Platyhelminthes</taxon>
        <taxon>Rhabditophora</taxon>
        <taxon>Macrostomorpha</taxon>
        <taxon>Macrostomida</taxon>
        <taxon>Macrostomidae</taxon>
        <taxon>Macrostomum</taxon>
    </lineage>
</organism>
<proteinExistence type="predicted"/>
<protein>
    <submittedName>
        <fullName evidence="3">Uncharacterized protein</fullName>
    </submittedName>
</protein>
<name>A0A267F9C3_9PLAT</name>
<dbReference type="EMBL" id="NIVC01001245">
    <property type="protein sequence ID" value="PAA70376.1"/>
    <property type="molecule type" value="Genomic_DNA"/>
</dbReference>
<reference evidence="3 4" key="1">
    <citation type="submission" date="2017-06" db="EMBL/GenBank/DDBJ databases">
        <title>A platform for efficient transgenesis in Macrostomum lignano, a flatworm model organism for stem cell research.</title>
        <authorList>
            <person name="Berezikov E."/>
        </authorList>
    </citation>
    <scope>NUCLEOTIDE SEQUENCE [LARGE SCALE GENOMIC DNA]</scope>
    <source>
        <strain evidence="3">DV1</strain>
        <tissue evidence="3">Whole organism</tissue>
    </source>
</reference>
<feature type="compositionally biased region" description="Low complexity" evidence="2">
    <location>
        <begin position="255"/>
        <end position="266"/>
    </location>
</feature>
<dbReference type="Proteomes" id="UP000215902">
    <property type="component" value="Unassembled WGS sequence"/>
</dbReference>
<feature type="region of interest" description="Disordered" evidence="2">
    <location>
        <begin position="241"/>
        <end position="279"/>
    </location>
</feature>
<comment type="caution">
    <text evidence="3">The sequence shown here is derived from an EMBL/GenBank/DDBJ whole genome shotgun (WGS) entry which is preliminary data.</text>
</comment>
<keyword evidence="1" id="KW-0175">Coiled coil</keyword>
<evidence type="ECO:0000313" key="3">
    <source>
        <dbReference type="EMBL" id="PAA70376.1"/>
    </source>
</evidence>
<sequence length="382" mass="44232">MASARPRELEDSYEVVLQGFGGSASVTISQLTAPNQLVEQIEIARERWVKVRQQLAEQGDRLEKLRNSIAASTRADNQPIVRDVERTVVPREIERARHQAQISDLQRRHAVAVEKERASFLDRFEQLNQLQKKLIRQDEGRKRVSDTALEELAKLTVEIEQEREAAQQARDRARELELQLDQANTGREQAEKEKAELERTLEELKTTISNETTEKFNAMAVKHLALLERHQSLREQLSSMTIGNGGVRGVSPAEQHQQQQQQQKPQAIEGRQGPEHDKDREIQQLKQEIGQLKQSEKELSDRCSECNRIVNEVIAESEKVKYQLMTERNRLLADQKEAISDYADKMKEKARAELRLRDQIRDLTKQLDEMKRHSAPERSRKY</sequence>
<gene>
    <name evidence="3" type="ORF">BOX15_Mlig023306g2</name>
</gene>
<dbReference type="AlphaFoldDB" id="A0A267F9C3"/>